<feature type="domain" description="Ada DNA repair metal-binding" evidence="2">
    <location>
        <begin position="25"/>
        <end position="68"/>
    </location>
</feature>
<keyword evidence="1" id="KW-0010">Activator</keyword>
<protein>
    <submittedName>
        <fullName evidence="3">Metal binding Ada-like protein</fullName>
    </submittedName>
</protein>
<dbReference type="Gene3D" id="3.40.10.10">
    <property type="entry name" value="DNA Methylphosphotriester Repair Domain"/>
    <property type="match status" value="1"/>
</dbReference>
<dbReference type="GO" id="GO:0008270">
    <property type="term" value="F:zinc ion binding"/>
    <property type="evidence" value="ECO:0007669"/>
    <property type="project" value="InterPro"/>
</dbReference>
<proteinExistence type="predicted"/>
<dbReference type="GO" id="GO:0008168">
    <property type="term" value="F:methyltransferase activity"/>
    <property type="evidence" value="ECO:0007669"/>
    <property type="project" value="InterPro"/>
</dbReference>
<evidence type="ECO:0000256" key="1">
    <source>
        <dbReference type="ARBA" id="ARBA00023159"/>
    </source>
</evidence>
<dbReference type="RefSeq" id="WP_133577224.1">
    <property type="nucleotide sequence ID" value="NZ_SNYC01000005.1"/>
</dbReference>
<dbReference type="OrthoDB" id="894286at2"/>
<dbReference type="AlphaFoldDB" id="A0A4V3D140"/>
<evidence type="ECO:0000259" key="2">
    <source>
        <dbReference type="Pfam" id="PF02805"/>
    </source>
</evidence>
<dbReference type="SUPFAM" id="SSF57884">
    <property type="entry name" value="Ada DNA repair protein, N-terminal domain (N-Ada 10)"/>
    <property type="match status" value="1"/>
</dbReference>
<dbReference type="GO" id="GO:0006355">
    <property type="term" value="P:regulation of DNA-templated transcription"/>
    <property type="evidence" value="ECO:0007669"/>
    <property type="project" value="InterPro"/>
</dbReference>
<sequence length="81" mass="9449">MILHIEISNADLRNKLKEKTIRFGGNCKLKIYGTLQCKSGKRMKRENRVFFQSEEDALLNSYRPCGSCMSSEYKKWKDGII</sequence>
<dbReference type="InterPro" id="IPR035451">
    <property type="entry name" value="Ada-like_dom_sf"/>
</dbReference>
<gene>
    <name evidence="3" type="ORF">ATK78_3405</name>
</gene>
<keyword evidence="4" id="KW-1185">Reference proteome</keyword>
<reference evidence="3 4" key="1">
    <citation type="submission" date="2019-03" db="EMBL/GenBank/DDBJ databases">
        <title>Genomic Encyclopedia of Archaeal and Bacterial Type Strains, Phase II (KMG-II): from individual species to whole genera.</title>
        <authorList>
            <person name="Goeker M."/>
        </authorList>
    </citation>
    <scope>NUCLEOTIDE SEQUENCE [LARGE SCALE GENOMIC DNA]</scope>
    <source>
        <strain evidence="3 4">DSM 19035</strain>
    </source>
</reference>
<accession>A0A4V3D140</accession>
<evidence type="ECO:0000313" key="3">
    <source>
        <dbReference type="EMBL" id="TDQ08884.1"/>
    </source>
</evidence>
<dbReference type="Proteomes" id="UP000295620">
    <property type="component" value="Unassembled WGS sequence"/>
</dbReference>
<organism evidence="3 4">
    <name type="scientific">Pedobacter metabolipauper</name>
    <dbReference type="NCBI Taxonomy" id="425513"/>
    <lineage>
        <taxon>Bacteria</taxon>
        <taxon>Pseudomonadati</taxon>
        <taxon>Bacteroidota</taxon>
        <taxon>Sphingobacteriia</taxon>
        <taxon>Sphingobacteriales</taxon>
        <taxon>Sphingobacteriaceae</taxon>
        <taxon>Pedobacter</taxon>
    </lineage>
</organism>
<dbReference type="GO" id="GO:0003677">
    <property type="term" value="F:DNA binding"/>
    <property type="evidence" value="ECO:0007669"/>
    <property type="project" value="InterPro"/>
</dbReference>
<dbReference type="EMBL" id="SNYC01000005">
    <property type="protein sequence ID" value="TDQ08884.1"/>
    <property type="molecule type" value="Genomic_DNA"/>
</dbReference>
<name>A0A4V3D140_9SPHI</name>
<dbReference type="InterPro" id="IPR004026">
    <property type="entry name" value="Ada_DNA_repair_Zn-bd"/>
</dbReference>
<evidence type="ECO:0000313" key="4">
    <source>
        <dbReference type="Proteomes" id="UP000295620"/>
    </source>
</evidence>
<comment type="caution">
    <text evidence="3">The sequence shown here is derived from an EMBL/GenBank/DDBJ whole genome shotgun (WGS) entry which is preliminary data.</text>
</comment>
<dbReference type="Pfam" id="PF02805">
    <property type="entry name" value="Ada_Zn_binding"/>
    <property type="match status" value="1"/>
</dbReference>
<dbReference type="GO" id="GO:0006281">
    <property type="term" value="P:DNA repair"/>
    <property type="evidence" value="ECO:0007669"/>
    <property type="project" value="InterPro"/>
</dbReference>